<dbReference type="RefSeq" id="WP_249317387.1">
    <property type="nucleotide sequence ID" value="NZ_JACRSR010000006.1"/>
</dbReference>
<keyword evidence="1" id="KW-0175">Coiled coil</keyword>
<sequence>MTNMETVITKSGGWKPEEVELLNTEVQRAERDNLPLRIVFDSVAQKTGRKSGSVRNFYYANRGNLLKAGIINGRRPALPFTPFDHSEVEHLLRTVLGAQAQGVSVRRCTLEMGRGDRSAMLRYQNKYRSLVKTHPALVKEVIRKMRQEGVACYDPYDQPVKIKGEPVVDEGTALLMGMRQDLEKIPGLHADQFLDGLMTLASAAVGKTSRRKIMELDRISVKYDLLLLRTEKLEQENIQLREALASYSKSLKQAGKENEALSQRIEVLKEKTLPVFTLARQLVKENSAAMEMFQPLVEAEKMIAEP</sequence>
<feature type="coiled-coil region" evidence="1">
    <location>
        <begin position="223"/>
        <end position="271"/>
    </location>
</feature>
<organism evidence="2 3">
    <name type="scientific">Gehongia tenuis</name>
    <dbReference type="NCBI Taxonomy" id="2763655"/>
    <lineage>
        <taxon>Bacteria</taxon>
        <taxon>Bacillati</taxon>
        <taxon>Bacillota</taxon>
        <taxon>Clostridia</taxon>
        <taxon>Christensenellales</taxon>
        <taxon>Christensenellaceae</taxon>
        <taxon>Gehongia</taxon>
    </lineage>
</organism>
<protein>
    <submittedName>
        <fullName evidence="2">Uncharacterized protein</fullName>
    </submittedName>
</protein>
<name>A0A926D7H8_9FIRM</name>
<dbReference type="AlphaFoldDB" id="A0A926D7H8"/>
<evidence type="ECO:0000313" key="3">
    <source>
        <dbReference type="Proteomes" id="UP000623172"/>
    </source>
</evidence>
<evidence type="ECO:0000256" key="1">
    <source>
        <dbReference type="SAM" id="Coils"/>
    </source>
</evidence>
<proteinExistence type="predicted"/>
<comment type="caution">
    <text evidence="2">The sequence shown here is derived from an EMBL/GenBank/DDBJ whole genome shotgun (WGS) entry which is preliminary data.</text>
</comment>
<evidence type="ECO:0000313" key="2">
    <source>
        <dbReference type="EMBL" id="MBC8532274.1"/>
    </source>
</evidence>
<dbReference type="EMBL" id="JACRSR010000006">
    <property type="protein sequence ID" value="MBC8532274.1"/>
    <property type="molecule type" value="Genomic_DNA"/>
</dbReference>
<accession>A0A926D7H8</accession>
<reference evidence="2" key="1">
    <citation type="submission" date="2020-08" db="EMBL/GenBank/DDBJ databases">
        <title>Genome public.</title>
        <authorList>
            <person name="Liu C."/>
            <person name="Sun Q."/>
        </authorList>
    </citation>
    <scope>NUCLEOTIDE SEQUENCE</scope>
    <source>
        <strain evidence="2">NSJ-53</strain>
    </source>
</reference>
<gene>
    <name evidence="2" type="ORF">H8696_10505</name>
</gene>
<dbReference type="Proteomes" id="UP000623172">
    <property type="component" value="Unassembled WGS sequence"/>
</dbReference>
<keyword evidence="3" id="KW-1185">Reference proteome</keyword>